<gene>
    <name evidence="9" type="ORF">HJG63_003158</name>
</gene>
<name>A0A7J8JDB8_ROUAE</name>
<keyword evidence="5" id="KW-0084">Basement membrane</keyword>
<keyword evidence="3" id="KW-0272">Extracellular matrix</keyword>
<keyword evidence="6 9" id="KW-0176">Collagen</keyword>
<accession>A0A7J8JDB8</accession>
<comment type="caution">
    <text evidence="9">The sequence shown here is derived from an EMBL/GenBank/DDBJ whole genome shotgun (WGS) entry which is preliminary data.</text>
</comment>
<dbReference type="InterPro" id="IPR001442">
    <property type="entry name" value="Collagen_IV_NC"/>
</dbReference>
<dbReference type="GO" id="GO:0005604">
    <property type="term" value="C:basement membrane"/>
    <property type="evidence" value="ECO:0007669"/>
    <property type="project" value="UniProtKB-SubCell"/>
</dbReference>
<protein>
    <submittedName>
        <fullName evidence="9">Collagen type IV alpha 3 chain</fullName>
    </submittedName>
</protein>
<feature type="domain" description="Collagen IV NC1" evidence="8">
    <location>
        <begin position="1"/>
        <end position="170"/>
    </location>
</feature>
<dbReference type="AlphaFoldDB" id="A0A7J8JDB8"/>
<evidence type="ECO:0000256" key="7">
    <source>
        <dbReference type="ARBA" id="ARBA00023157"/>
    </source>
</evidence>
<dbReference type="Pfam" id="PF01413">
    <property type="entry name" value="C4"/>
    <property type="match status" value="2"/>
</dbReference>
<evidence type="ECO:0000313" key="10">
    <source>
        <dbReference type="Proteomes" id="UP000593571"/>
    </source>
</evidence>
<dbReference type="EMBL" id="JACASE010000002">
    <property type="protein sequence ID" value="KAF6494325.1"/>
    <property type="molecule type" value="Genomic_DNA"/>
</dbReference>
<dbReference type="PROSITE" id="PS51403">
    <property type="entry name" value="NC1_IV"/>
    <property type="match status" value="1"/>
</dbReference>
<evidence type="ECO:0000313" key="9">
    <source>
        <dbReference type="EMBL" id="KAF6494325.1"/>
    </source>
</evidence>
<evidence type="ECO:0000256" key="4">
    <source>
        <dbReference type="ARBA" id="ARBA00022737"/>
    </source>
</evidence>
<dbReference type="GO" id="GO:0005201">
    <property type="term" value="F:extracellular matrix structural constituent"/>
    <property type="evidence" value="ECO:0007669"/>
    <property type="project" value="InterPro"/>
</dbReference>
<dbReference type="InterPro" id="IPR016187">
    <property type="entry name" value="CTDL_fold"/>
</dbReference>
<dbReference type="SMART" id="SM00111">
    <property type="entry name" value="C4"/>
    <property type="match status" value="2"/>
</dbReference>
<dbReference type="Gene3D" id="2.170.240.10">
    <property type="entry name" value="Collagen IV, non-collagenous"/>
    <property type="match status" value="1"/>
</dbReference>
<keyword evidence="2" id="KW-0964">Secreted</keyword>
<evidence type="ECO:0000256" key="2">
    <source>
        <dbReference type="ARBA" id="ARBA00022525"/>
    </source>
</evidence>
<proteinExistence type="predicted"/>
<sequence>MPFLFCNINDVCNFASRNDYSYWLSTPALMPMDMAPITGRALEPYISRCTVCEGPAMAIAVHSQTTDVPSCPQGWISLWKGFSFVMFTSAGSEGAGQALASPGSCLEEFRASPFIECHGRGTCNYYSNSYSFWLASLNPERMFRKPIPSTVKAGELEKIISRCQVCMKRRH</sequence>
<evidence type="ECO:0000256" key="1">
    <source>
        <dbReference type="ARBA" id="ARBA00004302"/>
    </source>
</evidence>
<dbReference type="GO" id="GO:0005581">
    <property type="term" value="C:collagen trimer"/>
    <property type="evidence" value="ECO:0007669"/>
    <property type="project" value="UniProtKB-KW"/>
</dbReference>
<keyword evidence="10" id="KW-1185">Reference proteome</keyword>
<dbReference type="Proteomes" id="UP000593571">
    <property type="component" value="Unassembled WGS sequence"/>
</dbReference>
<keyword evidence="7" id="KW-1015">Disulfide bond</keyword>
<comment type="subcellular location">
    <subcellularLocation>
        <location evidence="1">Secreted</location>
        <location evidence="1">Extracellular space</location>
        <location evidence="1">Extracellular matrix</location>
        <location evidence="1">Basement membrane</location>
    </subcellularLocation>
</comment>
<evidence type="ECO:0000256" key="5">
    <source>
        <dbReference type="ARBA" id="ARBA00022869"/>
    </source>
</evidence>
<keyword evidence="4" id="KW-0677">Repeat</keyword>
<dbReference type="InterPro" id="IPR036954">
    <property type="entry name" value="Collagen_IV_NC_sf"/>
</dbReference>
<organism evidence="9 10">
    <name type="scientific">Rousettus aegyptiacus</name>
    <name type="common">Egyptian fruit bat</name>
    <name type="synonym">Pteropus aegyptiacus</name>
    <dbReference type="NCBI Taxonomy" id="9407"/>
    <lineage>
        <taxon>Eukaryota</taxon>
        <taxon>Metazoa</taxon>
        <taxon>Chordata</taxon>
        <taxon>Craniata</taxon>
        <taxon>Vertebrata</taxon>
        <taxon>Euteleostomi</taxon>
        <taxon>Mammalia</taxon>
        <taxon>Eutheria</taxon>
        <taxon>Laurasiatheria</taxon>
        <taxon>Chiroptera</taxon>
        <taxon>Yinpterochiroptera</taxon>
        <taxon>Pteropodoidea</taxon>
        <taxon>Pteropodidae</taxon>
        <taxon>Rousettinae</taxon>
        <taxon>Rousettus</taxon>
    </lineage>
</organism>
<evidence type="ECO:0000256" key="6">
    <source>
        <dbReference type="ARBA" id="ARBA00023119"/>
    </source>
</evidence>
<dbReference type="SUPFAM" id="SSF56436">
    <property type="entry name" value="C-type lectin-like"/>
    <property type="match status" value="2"/>
</dbReference>
<dbReference type="FunFam" id="2.170.240.10:FF:000001">
    <property type="entry name" value="Collagen IV alpha 1 chain"/>
    <property type="match status" value="1"/>
</dbReference>
<evidence type="ECO:0000256" key="3">
    <source>
        <dbReference type="ARBA" id="ARBA00022530"/>
    </source>
</evidence>
<reference evidence="9 10" key="1">
    <citation type="journal article" date="2020" name="Nature">
        <title>Six reference-quality genomes reveal evolution of bat adaptations.</title>
        <authorList>
            <person name="Jebb D."/>
            <person name="Huang Z."/>
            <person name="Pippel M."/>
            <person name="Hughes G.M."/>
            <person name="Lavrichenko K."/>
            <person name="Devanna P."/>
            <person name="Winkler S."/>
            <person name="Jermiin L.S."/>
            <person name="Skirmuntt E.C."/>
            <person name="Katzourakis A."/>
            <person name="Burkitt-Gray L."/>
            <person name="Ray D.A."/>
            <person name="Sullivan K.A.M."/>
            <person name="Roscito J.G."/>
            <person name="Kirilenko B.M."/>
            <person name="Davalos L.M."/>
            <person name="Corthals A.P."/>
            <person name="Power M.L."/>
            <person name="Jones G."/>
            <person name="Ransome R.D."/>
            <person name="Dechmann D.K.N."/>
            <person name="Locatelli A.G."/>
            <person name="Puechmaille S.J."/>
            <person name="Fedrigo O."/>
            <person name="Jarvis E.D."/>
            <person name="Hiller M."/>
            <person name="Vernes S.C."/>
            <person name="Myers E.W."/>
            <person name="Teeling E.C."/>
        </authorList>
    </citation>
    <scope>NUCLEOTIDE SEQUENCE [LARGE SCALE GENOMIC DNA]</scope>
    <source>
        <strain evidence="9">MRouAeg1</strain>
        <tissue evidence="9">Muscle</tissue>
    </source>
</reference>
<evidence type="ECO:0000259" key="8">
    <source>
        <dbReference type="PROSITE" id="PS51403"/>
    </source>
</evidence>